<dbReference type="Pfam" id="PF00903">
    <property type="entry name" value="Glyoxalase"/>
    <property type="match status" value="2"/>
</dbReference>
<dbReference type="PANTHER" id="PTHR11959">
    <property type="entry name" value="4-HYDROXYPHENYLPYRUVATE DIOXYGENASE"/>
    <property type="match status" value="1"/>
</dbReference>
<keyword evidence="12" id="KW-0223">Dioxygenase</keyword>
<keyword evidence="8" id="KW-0408">Iron</keyword>
<dbReference type="InterPro" id="IPR004360">
    <property type="entry name" value="Glyas_Fos-R_dOase_dom"/>
</dbReference>
<evidence type="ECO:0000256" key="5">
    <source>
        <dbReference type="ARBA" id="ARBA00022723"/>
    </source>
</evidence>
<keyword evidence="13" id="KW-1185">Reference proteome</keyword>
<evidence type="ECO:0000256" key="3">
    <source>
        <dbReference type="ARBA" id="ARBA00005877"/>
    </source>
</evidence>
<evidence type="ECO:0000256" key="2">
    <source>
        <dbReference type="ARBA" id="ARBA00005162"/>
    </source>
</evidence>
<feature type="compositionally biased region" description="Polar residues" evidence="10">
    <location>
        <begin position="73"/>
        <end position="84"/>
    </location>
</feature>
<dbReference type="InterPro" id="IPR005956">
    <property type="entry name" value="4OHPhenylPyrv_dOase"/>
</dbReference>
<dbReference type="EMBL" id="JAIFTH010000035">
    <property type="protein sequence ID" value="KAG9511075.1"/>
    <property type="molecule type" value="Genomic_DNA"/>
</dbReference>
<evidence type="ECO:0000256" key="4">
    <source>
        <dbReference type="ARBA" id="ARBA00013222"/>
    </source>
</evidence>
<keyword evidence="9" id="KW-0585">Phenylalanine catabolism</keyword>
<dbReference type="EC" id="1.13.11.27" evidence="4"/>
<name>A0ABQ7SCC9_9ACAR</name>
<keyword evidence="7" id="KW-0828">Tyrosine catabolism</keyword>
<evidence type="ECO:0000313" key="12">
    <source>
        <dbReference type="EMBL" id="KAG9511075.1"/>
    </source>
</evidence>
<dbReference type="CDD" id="cd07250">
    <property type="entry name" value="HPPD_C_like"/>
    <property type="match status" value="1"/>
</dbReference>
<evidence type="ECO:0000259" key="11">
    <source>
        <dbReference type="PROSITE" id="PS51819"/>
    </source>
</evidence>
<evidence type="ECO:0000256" key="9">
    <source>
        <dbReference type="ARBA" id="ARBA00023232"/>
    </source>
</evidence>
<feature type="region of interest" description="Disordered" evidence="10">
    <location>
        <begin position="57"/>
        <end position="100"/>
    </location>
</feature>
<feature type="compositionally biased region" description="Low complexity" evidence="10">
    <location>
        <begin position="58"/>
        <end position="72"/>
    </location>
</feature>
<dbReference type="InterPro" id="IPR041736">
    <property type="entry name" value="4OHPhenylPyrv_dOase_N"/>
</dbReference>
<keyword evidence="6" id="KW-0677">Repeat</keyword>
<dbReference type="InterPro" id="IPR029068">
    <property type="entry name" value="Glyas_Bleomycin-R_OHBP_Dase"/>
</dbReference>
<comment type="caution">
    <text evidence="12">The sequence shown here is derived from an EMBL/GenBank/DDBJ whole genome shotgun (WGS) entry which is preliminary data.</text>
</comment>
<feature type="domain" description="VOC" evidence="11">
    <location>
        <begin position="127"/>
        <end position="267"/>
    </location>
</feature>
<accession>A0ABQ7SCC9</accession>
<comment type="pathway">
    <text evidence="2">Amino-acid degradation; L-phenylalanine degradation; acetoacetate and fumarate from L-phenylalanine: step 3/6.</text>
</comment>
<evidence type="ECO:0000256" key="6">
    <source>
        <dbReference type="ARBA" id="ARBA00022737"/>
    </source>
</evidence>
<evidence type="ECO:0000256" key="7">
    <source>
        <dbReference type="ARBA" id="ARBA00022878"/>
    </source>
</evidence>
<feature type="compositionally biased region" description="Basic and acidic residues" evidence="10">
    <location>
        <begin position="85"/>
        <end position="100"/>
    </location>
</feature>
<keyword evidence="5" id="KW-0479">Metal-binding</keyword>
<dbReference type="CDD" id="cd08342">
    <property type="entry name" value="HPPD_N_like"/>
    <property type="match status" value="1"/>
</dbReference>
<evidence type="ECO:0000256" key="1">
    <source>
        <dbReference type="ARBA" id="ARBA00001962"/>
    </source>
</evidence>
<dbReference type="PROSITE" id="PS51819">
    <property type="entry name" value="VOC"/>
    <property type="match status" value="2"/>
</dbReference>
<keyword evidence="12" id="KW-0560">Oxidoreductase</keyword>
<dbReference type="GO" id="GO:0051213">
    <property type="term" value="F:dioxygenase activity"/>
    <property type="evidence" value="ECO:0007669"/>
    <property type="project" value="UniProtKB-KW"/>
</dbReference>
<proteinExistence type="inferred from homology"/>
<organism evidence="12 13">
    <name type="scientific">Fragariocoptes setiger</name>
    <dbReference type="NCBI Taxonomy" id="1670756"/>
    <lineage>
        <taxon>Eukaryota</taxon>
        <taxon>Metazoa</taxon>
        <taxon>Ecdysozoa</taxon>
        <taxon>Arthropoda</taxon>
        <taxon>Chelicerata</taxon>
        <taxon>Arachnida</taxon>
        <taxon>Acari</taxon>
        <taxon>Acariformes</taxon>
        <taxon>Trombidiformes</taxon>
        <taxon>Prostigmata</taxon>
        <taxon>Eupodina</taxon>
        <taxon>Eriophyoidea</taxon>
        <taxon>Phytoptidae</taxon>
        <taxon>Fragariocoptes</taxon>
    </lineage>
</organism>
<protein>
    <recommendedName>
        <fullName evidence="4">4-hydroxyphenylpyruvate dioxygenase</fullName>
        <ecNumber evidence="4">1.13.11.27</ecNumber>
    </recommendedName>
</protein>
<comment type="cofactor">
    <cofactor evidence="1">
        <name>Fe cation</name>
        <dbReference type="ChEBI" id="CHEBI:24875"/>
    </cofactor>
</comment>
<dbReference type="Gene3D" id="3.10.180.10">
    <property type="entry name" value="2,3-Dihydroxybiphenyl 1,2-Dioxygenase, domain 1"/>
    <property type="match status" value="2"/>
</dbReference>
<dbReference type="PANTHER" id="PTHR11959:SF1">
    <property type="entry name" value="4-HYDROXYPHENYLPYRUVATE DIOXYGENASE"/>
    <property type="match status" value="1"/>
</dbReference>
<evidence type="ECO:0000313" key="13">
    <source>
        <dbReference type="Proteomes" id="UP000825002"/>
    </source>
</evidence>
<dbReference type="Proteomes" id="UP000825002">
    <property type="component" value="Unassembled WGS sequence"/>
</dbReference>
<sequence length="503" mass="57070">MPPHGESAIMVETRKCRLDTLGTNELTPKTAVSWSNDMTVHMNETILNSDLSKMSFKQANSGSQQNGQSVNSFTTGNGYTSNQHSDGRHENSMRSSDVNRSDQLATQLDNISFDCDTNDTKIGRVEAIDHVTFWVGNAKQAASFYMTQFGFEPFAFRGLETGTRDLACHVVRLNEAIIQFVSPVEPNNVVINEFITRHGDAIKDIAFEVTNIEHLLQHVLSAGAELVHELETVYVQPTCDSPTGKEHRVKRATIKTFGDVTHTFIERNYEYSIGKFLPGYQKPSLKLAPAFANLPVVPIQEIDHIVGQFPPNKLDEITEWYSRVLNFRRYWSVDEKQIFTDHSGVKSHVMTNYNEKVKMPLCEVTLSKIAKSKAEEFVRYNYGSGIHHIALRTNDIVAAVAHMRERGMDFLHTPDTYYSQLKERLKECAVNITQDIERLRELKILVDFDEQGYLLQIFTRPVQDRPTLVFEIIQRFNHDGFGAGNFLALFKAIEAETALRGNL</sequence>
<evidence type="ECO:0000256" key="10">
    <source>
        <dbReference type="SAM" id="MobiDB-lite"/>
    </source>
</evidence>
<dbReference type="SUPFAM" id="SSF54593">
    <property type="entry name" value="Glyoxalase/Bleomycin resistance protein/Dihydroxybiphenyl dioxygenase"/>
    <property type="match status" value="1"/>
</dbReference>
<dbReference type="NCBIfam" id="TIGR01263">
    <property type="entry name" value="4HPPD"/>
    <property type="match status" value="1"/>
</dbReference>
<reference evidence="12 13" key="1">
    <citation type="submission" date="2020-10" db="EMBL/GenBank/DDBJ databases">
        <authorList>
            <person name="Klimov P.B."/>
            <person name="Dyachkov S.M."/>
            <person name="Chetverikov P.E."/>
        </authorList>
    </citation>
    <scope>NUCLEOTIDE SEQUENCE [LARGE SCALE GENOMIC DNA]</scope>
    <source>
        <strain evidence="12">BMOC 18-1129-001#AD2665</strain>
        <tissue evidence="12">Entire mites</tissue>
    </source>
</reference>
<comment type="similarity">
    <text evidence="3">Belongs to the 4HPPD family.</text>
</comment>
<dbReference type="InterPro" id="IPR037523">
    <property type="entry name" value="VOC_core"/>
</dbReference>
<evidence type="ECO:0000256" key="8">
    <source>
        <dbReference type="ARBA" id="ARBA00023004"/>
    </source>
</evidence>
<gene>
    <name evidence="12" type="primary">HPD</name>
    <name evidence="12" type="ORF">GZH46_00359</name>
</gene>
<dbReference type="InterPro" id="IPR041735">
    <property type="entry name" value="4OHPhenylPyrv_dOase_C"/>
</dbReference>
<feature type="domain" description="VOC" evidence="11">
    <location>
        <begin position="301"/>
        <end position="460"/>
    </location>
</feature>